<accession>A0A9J7AT39</accession>
<proteinExistence type="predicted"/>
<keyword evidence="3" id="KW-1185">Reference proteome</keyword>
<feature type="transmembrane region" description="Helical" evidence="1">
    <location>
        <begin position="36"/>
        <end position="57"/>
    </location>
</feature>
<keyword evidence="1" id="KW-0812">Transmembrane</keyword>
<reference evidence="2" key="1">
    <citation type="submission" date="2022-08" db="EMBL/GenBank/DDBJ databases">
        <title>Nisaea acidiphila sp. nov., isolated from a marine algal debris and emended description of the genus Nisaea Urios et al. 2008.</title>
        <authorList>
            <person name="Kwon K."/>
        </authorList>
    </citation>
    <scope>NUCLEOTIDE SEQUENCE</scope>
    <source>
        <strain evidence="2">MEBiC11861</strain>
    </source>
</reference>
<dbReference type="AlphaFoldDB" id="A0A9J7AT39"/>
<feature type="transmembrane region" description="Helical" evidence="1">
    <location>
        <begin position="69"/>
        <end position="89"/>
    </location>
</feature>
<dbReference type="RefSeq" id="WP_257767040.1">
    <property type="nucleotide sequence ID" value="NZ_CP102480.1"/>
</dbReference>
<feature type="transmembrane region" description="Helical" evidence="1">
    <location>
        <begin position="164"/>
        <end position="184"/>
    </location>
</feature>
<protein>
    <submittedName>
        <fullName evidence="2">Uncharacterized protein</fullName>
    </submittedName>
</protein>
<evidence type="ECO:0000313" key="2">
    <source>
        <dbReference type="EMBL" id="UUX48533.1"/>
    </source>
</evidence>
<gene>
    <name evidence="2" type="ORF">NUH88_14060</name>
</gene>
<dbReference type="Proteomes" id="UP001060336">
    <property type="component" value="Chromosome"/>
</dbReference>
<dbReference type="EMBL" id="CP102480">
    <property type="protein sequence ID" value="UUX48533.1"/>
    <property type="molecule type" value="Genomic_DNA"/>
</dbReference>
<evidence type="ECO:0000256" key="1">
    <source>
        <dbReference type="SAM" id="Phobius"/>
    </source>
</evidence>
<evidence type="ECO:0000313" key="3">
    <source>
        <dbReference type="Proteomes" id="UP001060336"/>
    </source>
</evidence>
<keyword evidence="1" id="KW-1133">Transmembrane helix</keyword>
<dbReference type="KEGG" id="naci:NUH88_14060"/>
<keyword evidence="1" id="KW-0472">Membrane</keyword>
<name>A0A9J7AT39_9PROT</name>
<sequence length="187" mass="20057">MKAALLILIEGATMLFASFGGFLSVVAPPPGSNDTISAVGLASFVAVIIFAVIKLLLTLCSEKIMRNVTISLATVSGIFFVCFGTNYLYEIDRSTFRFPEHGNDSEIFLAADTLTEDAQTIIKADPKLEGAHAALLAKAGVDQIHTIWPPNAVVEKRSALTIKYLFMVITLSLCLGFSIEGLALSKK</sequence>
<organism evidence="2 3">
    <name type="scientific">Nisaea acidiphila</name>
    <dbReference type="NCBI Taxonomy" id="1862145"/>
    <lineage>
        <taxon>Bacteria</taxon>
        <taxon>Pseudomonadati</taxon>
        <taxon>Pseudomonadota</taxon>
        <taxon>Alphaproteobacteria</taxon>
        <taxon>Rhodospirillales</taxon>
        <taxon>Thalassobaculaceae</taxon>
        <taxon>Nisaea</taxon>
    </lineage>
</organism>